<dbReference type="SUPFAM" id="SSF52266">
    <property type="entry name" value="SGNH hydrolase"/>
    <property type="match status" value="1"/>
</dbReference>
<evidence type="ECO:0000313" key="4">
    <source>
        <dbReference type="Proteomes" id="UP000553209"/>
    </source>
</evidence>
<feature type="domain" description="SGNH hydrolase-type esterase" evidence="2">
    <location>
        <begin position="196"/>
        <end position="315"/>
    </location>
</feature>
<dbReference type="InterPro" id="IPR051532">
    <property type="entry name" value="Ester_Hydrolysis_Enzymes"/>
</dbReference>
<sequence length="350" mass="37245">MTIPRHRRTGPLALAGALVLVLLVAGTAYWTAARTDGGGGGTGTPTGGPVSEPRRVMLAGDSMTQGANGDRTWRYHLWNHLSPHVEGLEFVGPYSDPASRDMILPVPTNEDEATPSPDGDPAEDYQEGGAEQGGADGGAPEAGPSTPGPDEPLPEDGVVWPGADGDPDTAEYRDPDFDQDHNALWGRTLRDASSSIREDVRVHRPDVLCVMLGVNDLLWPVTMEEMEYRLRGYVEAAREANPYLRVVLAETLPIALAESDEGFALRVYAYNVLVREVAADMSTERSPVISLDVAGREDWDAAADTYDGTHPNARGEVKIAAAFADALAEGHGIGRAYPRPLPTASAGGEA</sequence>
<proteinExistence type="predicted"/>
<reference evidence="3 4" key="1">
    <citation type="submission" date="2020-04" db="EMBL/GenBank/DDBJ databases">
        <title>MicrobeNet Type strains.</title>
        <authorList>
            <person name="Nicholson A.C."/>
        </authorList>
    </citation>
    <scope>NUCLEOTIDE SEQUENCE [LARGE SCALE GENOMIC DNA]</scope>
    <source>
        <strain evidence="3 4">ATCC 23612</strain>
    </source>
</reference>
<dbReference type="InterPro" id="IPR036514">
    <property type="entry name" value="SGNH_hydro_sf"/>
</dbReference>
<dbReference type="Pfam" id="PF13472">
    <property type="entry name" value="Lipase_GDSL_2"/>
    <property type="match status" value="1"/>
</dbReference>
<dbReference type="EMBL" id="JAAXPG010000010">
    <property type="protein sequence ID" value="NKY98571.1"/>
    <property type="molecule type" value="Genomic_DNA"/>
</dbReference>
<accession>A0A7X6MCB2</accession>
<feature type="region of interest" description="Disordered" evidence="1">
    <location>
        <begin position="99"/>
        <end position="179"/>
    </location>
</feature>
<name>A0A7X6MCB2_9ACTN</name>
<dbReference type="AlphaFoldDB" id="A0A7X6MCB2"/>
<dbReference type="RefSeq" id="WP_061078218.1">
    <property type="nucleotide sequence ID" value="NZ_JAAXPG010000010.1"/>
</dbReference>
<comment type="caution">
    <text evidence="3">The sequence shown here is derived from an EMBL/GenBank/DDBJ whole genome shotgun (WGS) entry which is preliminary data.</text>
</comment>
<evidence type="ECO:0000313" key="3">
    <source>
        <dbReference type="EMBL" id="NKY98571.1"/>
    </source>
</evidence>
<evidence type="ECO:0000259" key="2">
    <source>
        <dbReference type="Pfam" id="PF13472"/>
    </source>
</evidence>
<keyword evidence="4" id="KW-1185">Reference proteome</keyword>
<evidence type="ECO:0000256" key="1">
    <source>
        <dbReference type="SAM" id="MobiDB-lite"/>
    </source>
</evidence>
<dbReference type="PANTHER" id="PTHR30383">
    <property type="entry name" value="THIOESTERASE 1/PROTEASE 1/LYSOPHOSPHOLIPASE L1"/>
    <property type="match status" value="1"/>
</dbReference>
<organism evidence="3 4">
    <name type="scientific">Nocardiopsis alborubida</name>
    <dbReference type="NCBI Taxonomy" id="146802"/>
    <lineage>
        <taxon>Bacteria</taxon>
        <taxon>Bacillati</taxon>
        <taxon>Actinomycetota</taxon>
        <taxon>Actinomycetes</taxon>
        <taxon>Streptosporangiales</taxon>
        <taxon>Nocardiopsidaceae</taxon>
        <taxon>Nocardiopsis</taxon>
    </lineage>
</organism>
<feature type="compositionally biased region" description="Gly residues" evidence="1">
    <location>
        <begin position="36"/>
        <end position="46"/>
    </location>
</feature>
<gene>
    <name evidence="3" type="ORF">HGB44_13025</name>
</gene>
<protein>
    <submittedName>
        <fullName evidence="3">GDSL family lipase</fullName>
    </submittedName>
</protein>
<dbReference type="Gene3D" id="3.40.50.1110">
    <property type="entry name" value="SGNH hydrolase"/>
    <property type="match status" value="2"/>
</dbReference>
<dbReference type="Proteomes" id="UP000553209">
    <property type="component" value="Unassembled WGS sequence"/>
</dbReference>
<dbReference type="InterPro" id="IPR013830">
    <property type="entry name" value="SGNH_hydro"/>
</dbReference>
<feature type="compositionally biased region" description="Basic and acidic residues" evidence="1">
    <location>
        <begin position="170"/>
        <end position="179"/>
    </location>
</feature>
<feature type="region of interest" description="Disordered" evidence="1">
    <location>
        <begin position="33"/>
        <end position="54"/>
    </location>
</feature>